<dbReference type="InterPro" id="IPR025266">
    <property type="entry name" value="TerB_N"/>
</dbReference>
<comment type="caution">
    <text evidence="3">The sequence shown here is derived from an EMBL/GenBank/DDBJ whole genome shotgun (WGS) entry which is preliminary data.</text>
</comment>
<proteinExistence type="predicted"/>
<protein>
    <submittedName>
        <fullName evidence="3">TerB N-terminal domain-containing protein</fullName>
    </submittedName>
</protein>
<dbReference type="EMBL" id="RRZB01000005">
    <property type="protein sequence ID" value="MBE0462529.1"/>
    <property type="molecule type" value="Genomic_DNA"/>
</dbReference>
<dbReference type="CDD" id="cd07177">
    <property type="entry name" value="terB_like"/>
    <property type="match status" value="1"/>
</dbReference>
<keyword evidence="4" id="KW-1185">Reference proteome</keyword>
<dbReference type="InterPro" id="IPR029024">
    <property type="entry name" value="TerB-like"/>
</dbReference>
<accession>A0ABR9FV65</accession>
<dbReference type="Proteomes" id="UP001645038">
    <property type="component" value="Unassembled WGS sequence"/>
</dbReference>
<dbReference type="Pfam" id="PF13208">
    <property type="entry name" value="TerB_N"/>
    <property type="match status" value="1"/>
</dbReference>
<dbReference type="RefSeq" id="WP_192537016.1">
    <property type="nucleotide sequence ID" value="NZ_RRZB01000005.1"/>
</dbReference>
<evidence type="ECO:0000313" key="3">
    <source>
        <dbReference type="EMBL" id="MBE0462529.1"/>
    </source>
</evidence>
<dbReference type="SUPFAM" id="SSF158682">
    <property type="entry name" value="TerB-like"/>
    <property type="match status" value="1"/>
</dbReference>
<evidence type="ECO:0000259" key="1">
    <source>
        <dbReference type="Pfam" id="PF13208"/>
    </source>
</evidence>
<name>A0ABR9FV65_9GAMM</name>
<evidence type="ECO:0000259" key="2">
    <source>
        <dbReference type="Pfam" id="PF15615"/>
    </source>
</evidence>
<feature type="domain" description="TerB N-terminal" evidence="1">
    <location>
        <begin position="85"/>
        <end position="283"/>
    </location>
</feature>
<gene>
    <name evidence="3" type="ORF">EI547_03520</name>
</gene>
<feature type="domain" description="TerB-C" evidence="2">
    <location>
        <begin position="637"/>
        <end position="786"/>
    </location>
</feature>
<dbReference type="Pfam" id="PF15615">
    <property type="entry name" value="TerB_C"/>
    <property type="match status" value="1"/>
</dbReference>
<dbReference type="InterPro" id="IPR028932">
    <property type="entry name" value="TerB-C"/>
</dbReference>
<sequence>MEGIWLIILAIGGVWFLSRLLGKQSRKGHRKRPVTHASSPPEHLDVKPRLSIEVRYGRGEESDDQLPNPNVTAQNCWVPANINRAVCGVTISHGRIFVGNGLAAGNGFSIEPALVNPDLKVDLRRADLQGVELGYWPQYHQIDAQARAGYLQYLTTDRDDPEAPMGFVFLYFYGLERRLLVDAIDPGVDEVEYRDLIAEIERLLTVYDHSRSFRGYANGLLDFFRIRGAPLEQPAKPPIVDEYAHHVPFSLQVDLGIFSIKQRPIPAEWAYAWIMQDPQFQFRQRKVAERCTGELRELFKALYLERHGEGIVVKPNKTMIKAEYRPASPGLRHVSEPLELPNISILKGPTRKLAALIDTCCEQLAAYSRLIGRHPERKESLEAFSLLPGALAAERKSADMVSLEEALRQRLDSQAFCRVPFSELALGENFASGSKPSVKSMQGLASLLEHSGIGIEPDVRYTDSVPELEGDCIIFAVRGASGFPLSEDFEHAAVVMRLAGFVLYGQADSLTDRHIAVIDGFLGGFRSLTPLETQHLKAYFFWEMGRKSTLAGMRKRVDGMSHEDRTELELVLVRLASADGVVDTHELKKLRRTASLLGRDPEALYSQIHSAMAEPTLVRAASANDKGFRIPEPAADRVQVSSKRKPLDVDAIQNKRHETEHISGVLHGIFDEGTSLVEGARCAPDQGEELQATEKGAPEALANDDDASAGLLGGLDAVHLSLLESIAQSKEGLLRNEAEIKAAELKLMLAGALDRINEAAFEMTDAPVIEEVGEVLVVDKEILEEMRG</sequence>
<dbReference type="Gene3D" id="1.10.3680.10">
    <property type="entry name" value="TerB-like"/>
    <property type="match status" value="1"/>
</dbReference>
<evidence type="ECO:0000313" key="4">
    <source>
        <dbReference type="Proteomes" id="UP001645038"/>
    </source>
</evidence>
<reference evidence="3 4" key="1">
    <citation type="submission" date="2020-07" db="EMBL/GenBank/DDBJ databases">
        <title>Halophilic bacteria isolated from french cheeses.</title>
        <authorList>
            <person name="Kothe C.I."/>
            <person name="Farah-Kraiem B."/>
            <person name="Renault P."/>
            <person name="Dridi B."/>
        </authorList>
    </citation>
    <scope>NUCLEOTIDE SEQUENCE [LARGE SCALE GENOMIC DNA]</scope>
    <source>
        <strain evidence="3 4">FME20</strain>
    </source>
</reference>
<organism evidence="3 4">
    <name type="scientific">Halomonas colorata</name>
    <dbReference type="NCBI Taxonomy" id="2742615"/>
    <lineage>
        <taxon>Bacteria</taxon>
        <taxon>Pseudomonadati</taxon>
        <taxon>Pseudomonadota</taxon>
        <taxon>Gammaproteobacteria</taxon>
        <taxon>Oceanospirillales</taxon>
        <taxon>Halomonadaceae</taxon>
        <taxon>Halomonas</taxon>
    </lineage>
</organism>